<name>A0A9X1VLZ5_9BACT</name>
<sequence length="51" mass="5545">MRFFEDKDRMDKVPGVAWVVAIGVVTGVVVAVGVALVVGGLWLTDWLGWKT</sequence>
<evidence type="ECO:0000313" key="2">
    <source>
        <dbReference type="EMBL" id="MCI1188576.1"/>
    </source>
</evidence>
<dbReference type="RefSeq" id="WP_241936844.1">
    <property type="nucleotide sequence ID" value="NZ_JALBGC010000004.1"/>
</dbReference>
<gene>
    <name evidence="2" type="ORF">MON38_14195</name>
</gene>
<organism evidence="2 3">
    <name type="scientific">Hymenobacter cyanobacteriorum</name>
    <dbReference type="NCBI Taxonomy" id="2926463"/>
    <lineage>
        <taxon>Bacteria</taxon>
        <taxon>Pseudomonadati</taxon>
        <taxon>Bacteroidota</taxon>
        <taxon>Cytophagia</taxon>
        <taxon>Cytophagales</taxon>
        <taxon>Hymenobacteraceae</taxon>
        <taxon>Hymenobacter</taxon>
    </lineage>
</organism>
<dbReference type="AlphaFoldDB" id="A0A9X1VLZ5"/>
<comment type="caution">
    <text evidence="2">The sequence shown here is derived from an EMBL/GenBank/DDBJ whole genome shotgun (WGS) entry which is preliminary data.</text>
</comment>
<protein>
    <submittedName>
        <fullName evidence="2">Uncharacterized protein</fullName>
    </submittedName>
</protein>
<keyword evidence="3" id="KW-1185">Reference proteome</keyword>
<accession>A0A9X1VLZ5</accession>
<evidence type="ECO:0000256" key="1">
    <source>
        <dbReference type="SAM" id="Phobius"/>
    </source>
</evidence>
<reference evidence="2" key="1">
    <citation type="submission" date="2022-03" db="EMBL/GenBank/DDBJ databases">
        <title>Bacterial whole genome sequence for Hymenobacter sp. DH14.</title>
        <authorList>
            <person name="Le V."/>
        </authorList>
    </citation>
    <scope>NUCLEOTIDE SEQUENCE</scope>
    <source>
        <strain evidence="2">DH14</strain>
    </source>
</reference>
<dbReference type="Proteomes" id="UP001139193">
    <property type="component" value="Unassembled WGS sequence"/>
</dbReference>
<evidence type="ECO:0000313" key="3">
    <source>
        <dbReference type="Proteomes" id="UP001139193"/>
    </source>
</evidence>
<keyword evidence="1" id="KW-1133">Transmembrane helix</keyword>
<keyword evidence="1" id="KW-0812">Transmembrane</keyword>
<keyword evidence="1" id="KW-0472">Membrane</keyword>
<proteinExistence type="predicted"/>
<feature type="transmembrane region" description="Helical" evidence="1">
    <location>
        <begin position="16"/>
        <end position="43"/>
    </location>
</feature>
<dbReference type="EMBL" id="JALBGC010000004">
    <property type="protein sequence ID" value="MCI1188576.1"/>
    <property type="molecule type" value="Genomic_DNA"/>
</dbReference>